<accession>A0A179D0M5</accession>
<dbReference type="RefSeq" id="WP_015432192.1">
    <property type="nucleotide sequence ID" value="NZ_JACI01000001.1"/>
</dbReference>
<dbReference type="PANTHER" id="PTHR40398">
    <property type="entry name" value="PTS SYSTEM GLUCITOL/SORBITOL-SPECIFIC EIIA COMPONENT"/>
    <property type="match status" value="1"/>
</dbReference>
<organism evidence="2 3">
    <name type="scientific">Bibersteinia trehalosi Y31</name>
    <dbReference type="NCBI Taxonomy" id="1261658"/>
    <lineage>
        <taxon>Bacteria</taxon>
        <taxon>Pseudomonadati</taxon>
        <taxon>Pseudomonadota</taxon>
        <taxon>Gammaproteobacteria</taxon>
        <taxon>Pasteurellales</taxon>
        <taxon>Pasteurellaceae</taxon>
        <taxon>Bibersteinia</taxon>
    </lineage>
</organism>
<sequence length="121" mass="13111">MSVIYQVVVEQIGDFAQDALQDNMLIMFKSGAPADVVDYCFVHSHDDLKQPLAVGGELQINAKRYPITAVGEVASENLAQLGHITLFFDGASEAQFPGSIHLQGDVPNEISVGSEFVFLNN</sequence>
<dbReference type="GO" id="GO:0008982">
    <property type="term" value="F:protein-N(PI)-phosphohistidine-sugar phosphotransferase activity"/>
    <property type="evidence" value="ECO:0007669"/>
    <property type="project" value="InterPro"/>
</dbReference>
<evidence type="ECO:0000313" key="3">
    <source>
        <dbReference type="Proteomes" id="UP000078358"/>
    </source>
</evidence>
<dbReference type="GO" id="GO:0016301">
    <property type="term" value="F:kinase activity"/>
    <property type="evidence" value="ECO:0007669"/>
    <property type="project" value="TreeGrafter"/>
</dbReference>
<dbReference type="PROSITE" id="PS51097">
    <property type="entry name" value="PTS_EIIA_TYPE_5"/>
    <property type="match status" value="1"/>
</dbReference>
<proteinExistence type="predicted"/>
<dbReference type="PANTHER" id="PTHR40398:SF1">
    <property type="entry name" value="PTS SYSTEM GLUCITOL_SORBITOL-SPECIFIC EIIA COMPONENT"/>
    <property type="match status" value="1"/>
</dbReference>
<dbReference type="PATRIC" id="fig|1261658.3.peg.513"/>
<dbReference type="SUPFAM" id="SSF141530">
    <property type="entry name" value="PTSIIA/GutA-like"/>
    <property type="match status" value="1"/>
</dbReference>
<dbReference type="Gene3D" id="2.40.33.40">
    <property type="entry name" value="Phosphotransferase system, glucitol/sorbitol-specific IIA component"/>
    <property type="match status" value="1"/>
</dbReference>
<dbReference type="Pfam" id="PF03829">
    <property type="entry name" value="PTSIIA_gutA"/>
    <property type="match status" value="1"/>
</dbReference>
<dbReference type="InterPro" id="IPR004716">
    <property type="entry name" value="PTS_IIA_glucitol/sorbitol-sp"/>
</dbReference>
<dbReference type="GO" id="GO:0005737">
    <property type="term" value="C:cytoplasm"/>
    <property type="evidence" value="ECO:0007669"/>
    <property type="project" value="InterPro"/>
</dbReference>
<evidence type="ECO:0000313" key="2">
    <source>
        <dbReference type="EMBL" id="OAQ15430.1"/>
    </source>
</evidence>
<gene>
    <name evidence="2" type="ORF">F480_02550</name>
</gene>
<dbReference type="EMBL" id="JACI01000001">
    <property type="protein sequence ID" value="OAQ15430.1"/>
    <property type="molecule type" value="Genomic_DNA"/>
</dbReference>
<reference evidence="2 3" key="1">
    <citation type="submission" date="2014-01" db="EMBL/GenBank/DDBJ databases">
        <authorList>
            <person name="Zuccon D."/>
        </authorList>
    </citation>
    <scope>NUCLEOTIDE SEQUENCE [LARGE SCALE GENOMIC DNA]</scope>
    <source>
        <strain evidence="2 3">Y31</strain>
    </source>
</reference>
<evidence type="ECO:0000256" key="1">
    <source>
        <dbReference type="PROSITE-ProRule" id="PRU00420"/>
    </source>
</evidence>
<dbReference type="AlphaFoldDB" id="A0A179D0M5"/>
<dbReference type="Proteomes" id="UP000078358">
    <property type="component" value="Unassembled WGS sequence"/>
</dbReference>
<protein>
    <submittedName>
        <fullName evidence="2">PTS sorbitol transporter subunit IIA</fullName>
    </submittedName>
</protein>
<comment type="caution">
    <text evidence="2">The sequence shown here is derived from an EMBL/GenBank/DDBJ whole genome shotgun (WGS) entry which is preliminary data.</text>
</comment>
<dbReference type="InterPro" id="IPR036665">
    <property type="entry name" value="PTS_IIA_glucitol/sorbitol_sf"/>
</dbReference>
<dbReference type="NCBIfam" id="NF007696">
    <property type="entry name" value="PRK10377.1"/>
    <property type="match status" value="1"/>
</dbReference>
<feature type="modified residue" description="Phosphohistidine; by HPr" evidence="1">
    <location>
        <position position="43"/>
    </location>
</feature>
<dbReference type="GO" id="GO:0009401">
    <property type="term" value="P:phosphoenolpyruvate-dependent sugar phosphotransferase system"/>
    <property type="evidence" value="ECO:0007669"/>
    <property type="project" value="InterPro"/>
</dbReference>
<name>A0A179D0M5_BIBTR</name>